<reference evidence="3 4" key="1">
    <citation type="submission" date="2024-08" db="EMBL/GenBank/DDBJ databases">
        <authorList>
            <person name="Cucini C."/>
            <person name="Frati F."/>
        </authorList>
    </citation>
    <scope>NUCLEOTIDE SEQUENCE [LARGE SCALE GENOMIC DNA]</scope>
</reference>
<name>A0ABP1QDB6_9HEXA</name>
<gene>
    <name evidence="3" type="ORF">ODALV1_LOCUS10058</name>
</gene>
<feature type="chain" id="PRO_5046142549" evidence="2">
    <location>
        <begin position="19"/>
        <end position="238"/>
    </location>
</feature>
<evidence type="ECO:0000313" key="4">
    <source>
        <dbReference type="Proteomes" id="UP001642540"/>
    </source>
</evidence>
<keyword evidence="4" id="KW-1185">Reference proteome</keyword>
<evidence type="ECO:0000256" key="2">
    <source>
        <dbReference type="SAM" id="SignalP"/>
    </source>
</evidence>
<evidence type="ECO:0000256" key="1">
    <source>
        <dbReference type="SAM" id="MobiDB-lite"/>
    </source>
</evidence>
<protein>
    <submittedName>
        <fullName evidence="3">Uncharacterized protein</fullName>
    </submittedName>
</protein>
<organism evidence="3 4">
    <name type="scientific">Orchesella dallaii</name>
    <dbReference type="NCBI Taxonomy" id="48710"/>
    <lineage>
        <taxon>Eukaryota</taxon>
        <taxon>Metazoa</taxon>
        <taxon>Ecdysozoa</taxon>
        <taxon>Arthropoda</taxon>
        <taxon>Hexapoda</taxon>
        <taxon>Collembola</taxon>
        <taxon>Entomobryomorpha</taxon>
        <taxon>Entomobryoidea</taxon>
        <taxon>Orchesellidae</taxon>
        <taxon>Orchesellinae</taxon>
        <taxon>Orchesella</taxon>
    </lineage>
</organism>
<feature type="signal peptide" evidence="2">
    <location>
        <begin position="1"/>
        <end position="18"/>
    </location>
</feature>
<dbReference type="Proteomes" id="UP001642540">
    <property type="component" value="Unassembled WGS sequence"/>
</dbReference>
<proteinExistence type="predicted"/>
<sequence>MKFLVVVVLLVAATGVLAQNPYEYVDDALIQRVGQIVYEYDQKVAASRSGGNAGGVNVNNGAGYQVGKPEGVSRVSNFDYNSANTRRAVPQVQPQQQNVYQQRPVSRAVQQPIMQQQQVYQQRPASRSVQQPIVQPAMQQQQAVYQQRPVSRSVQQPIVQQQQQVYQNNRNQFVPSAPVPRTFQEPEVVQKSSGFGYVLSEPEIIQRVAEFHFTDGEQDSQSQSQDSFRGSRTEFRRH</sequence>
<feature type="compositionally biased region" description="Basic and acidic residues" evidence="1">
    <location>
        <begin position="229"/>
        <end position="238"/>
    </location>
</feature>
<evidence type="ECO:0000313" key="3">
    <source>
        <dbReference type="EMBL" id="CAL8098817.1"/>
    </source>
</evidence>
<comment type="caution">
    <text evidence="3">The sequence shown here is derived from an EMBL/GenBank/DDBJ whole genome shotgun (WGS) entry which is preliminary data.</text>
</comment>
<keyword evidence="2" id="KW-0732">Signal</keyword>
<dbReference type="EMBL" id="CAXLJM020000031">
    <property type="protein sequence ID" value="CAL8098817.1"/>
    <property type="molecule type" value="Genomic_DNA"/>
</dbReference>
<accession>A0ABP1QDB6</accession>
<feature type="region of interest" description="Disordered" evidence="1">
    <location>
        <begin position="211"/>
        <end position="238"/>
    </location>
</feature>